<dbReference type="EMBL" id="JWSY01000025">
    <property type="protein sequence ID" value="KIC56051.1"/>
    <property type="molecule type" value="Genomic_DNA"/>
</dbReference>
<dbReference type="Pfam" id="PF10691">
    <property type="entry name" value="DUF2497"/>
    <property type="match status" value="1"/>
</dbReference>
<name>A0A0B4CNQ5_9CAUL</name>
<dbReference type="InterPro" id="IPR019632">
    <property type="entry name" value="DUF2497"/>
</dbReference>
<dbReference type="STRING" id="172043.RM53_13695"/>
<sequence>MTDQSAQEPTMEEILASIRRIISEDEAPAETPAAVMPEATPEPVPEPLAAETIFAAPVEPTPEPAAVEDDVLELTDRYEAPAETIGDLDVVEHSPAPYQPEPVPAPAYESAPEPAPAYDTLVGDSAAASAASAFAGLAASFKKPEPAPSASGDLPFVSGNTVEAMVAEMLRPLLKDWLDNNLPGIVQAAVQKEVERIARSA</sequence>
<reference evidence="2 3" key="1">
    <citation type="submission" date="2014-12" db="EMBL/GenBank/DDBJ databases">
        <title>Genome sequencing of Brevundimonas nasdae TPW30.</title>
        <authorList>
            <person name="Tan P.W."/>
            <person name="Chan K.-G."/>
        </authorList>
    </citation>
    <scope>NUCLEOTIDE SEQUENCE [LARGE SCALE GENOMIC DNA]</scope>
    <source>
        <strain evidence="2 3">TPW30</strain>
    </source>
</reference>
<gene>
    <name evidence="2" type="ORF">RM53_13695</name>
</gene>
<evidence type="ECO:0008006" key="4">
    <source>
        <dbReference type="Google" id="ProtNLM"/>
    </source>
</evidence>
<accession>A0A0B4CNQ5</accession>
<evidence type="ECO:0000313" key="3">
    <source>
        <dbReference type="Proteomes" id="UP000031166"/>
    </source>
</evidence>
<evidence type="ECO:0000256" key="1">
    <source>
        <dbReference type="SAM" id="MobiDB-lite"/>
    </source>
</evidence>
<feature type="region of interest" description="Disordered" evidence="1">
    <location>
        <begin position="83"/>
        <end position="116"/>
    </location>
</feature>
<organism evidence="2 3">
    <name type="scientific">Brevundimonas nasdae</name>
    <dbReference type="NCBI Taxonomy" id="172043"/>
    <lineage>
        <taxon>Bacteria</taxon>
        <taxon>Pseudomonadati</taxon>
        <taxon>Pseudomonadota</taxon>
        <taxon>Alphaproteobacteria</taxon>
        <taxon>Caulobacterales</taxon>
        <taxon>Caulobacteraceae</taxon>
        <taxon>Brevundimonas</taxon>
    </lineage>
</organism>
<dbReference type="RefSeq" id="WP_039247593.1">
    <property type="nucleotide sequence ID" value="NZ_JWSY01000025.1"/>
</dbReference>
<evidence type="ECO:0000313" key="2">
    <source>
        <dbReference type="EMBL" id="KIC56051.1"/>
    </source>
</evidence>
<dbReference type="Proteomes" id="UP000031166">
    <property type="component" value="Unassembled WGS sequence"/>
</dbReference>
<proteinExistence type="predicted"/>
<comment type="caution">
    <text evidence="2">The sequence shown here is derived from an EMBL/GenBank/DDBJ whole genome shotgun (WGS) entry which is preliminary data.</text>
</comment>
<feature type="region of interest" description="Disordered" evidence="1">
    <location>
        <begin position="23"/>
        <end position="44"/>
    </location>
</feature>
<dbReference type="AlphaFoldDB" id="A0A0B4CNQ5"/>
<protein>
    <recommendedName>
        <fullName evidence="4">Pole-organizing protein PopZ</fullName>
    </recommendedName>
</protein>